<organism evidence="13">
    <name type="scientific">Salmonella enteritidis</name>
    <dbReference type="NCBI Taxonomy" id="149539"/>
    <lineage>
        <taxon>Bacteria</taxon>
        <taxon>Pseudomonadati</taxon>
        <taxon>Pseudomonadota</taxon>
        <taxon>Gammaproteobacteria</taxon>
        <taxon>Enterobacterales</taxon>
        <taxon>Enterobacteriaceae</taxon>
        <taxon>Salmonella</taxon>
    </lineage>
</organism>
<dbReference type="EMBL" id="DAAFSP010000001">
    <property type="protein sequence ID" value="HAB1406579.1"/>
    <property type="molecule type" value="Genomic_DNA"/>
</dbReference>
<dbReference type="GO" id="GO:0004722">
    <property type="term" value="F:protein serine/threonine phosphatase activity"/>
    <property type="evidence" value="ECO:0007669"/>
    <property type="project" value="UniProtKB-EC"/>
</dbReference>
<dbReference type="Gene3D" id="3.60.21.10">
    <property type="match status" value="1"/>
</dbReference>
<keyword evidence="13" id="KW-0378">Hydrolase</keyword>
<dbReference type="AlphaFoldDB" id="A0A6Y0GU35"/>
<dbReference type="EMBL" id="DAAFSN010000023">
    <property type="protein sequence ID" value="HAB1341679.1"/>
    <property type="molecule type" value="Genomic_DNA"/>
</dbReference>
<dbReference type="EMBL" id="DAAGIB010000001">
    <property type="protein sequence ID" value="HAB3133488.1"/>
    <property type="molecule type" value="Genomic_DNA"/>
</dbReference>
<evidence type="ECO:0000313" key="25">
    <source>
        <dbReference type="EMBL" id="HAB3247963.1"/>
    </source>
</evidence>
<evidence type="ECO:0000313" key="27">
    <source>
        <dbReference type="EMBL" id="HAB3266129.1"/>
    </source>
</evidence>
<evidence type="ECO:0000313" key="10">
    <source>
        <dbReference type="EMBL" id="HAB2787946.1"/>
    </source>
</evidence>
<dbReference type="InterPro" id="IPR050126">
    <property type="entry name" value="Ap4A_hydrolase"/>
</dbReference>
<accession>A0A6Y0GU35</accession>
<dbReference type="EC" id="3.1.3.16" evidence="13"/>
<evidence type="ECO:0000313" key="2">
    <source>
        <dbReference type="EMBL" id="HAB0956194.1"/>
    </source>
</evidence>
<dbReference type="EMBL" id="DAAGIH010000001">
    <property type="protein sequence ID" value="HAB3160880.1"/>
    <property type="molecule type" value="Genomic_DNA"/>
</dbReference>
<evidence type="ECO:0000313" key="5">
    <source>
        <dbReference type="EMBL" id="HAB1333776.1"/>
    </source>
</evidence>
<dbReference type="EMBL" id="DAAGIL010000001">
    <property type="protein sequence ID" value="HAB3206749.1"/>
    <property type="molecule type" value="Genomic_DNA"/>
</dbReference>
<evidence type="ECO:0000313" key="20">
    <source>
        <dbReference type="EMBL" id="HAB3220591.1"/>
    </source>
</evidence>
<dbReference type="PANTHER" id="PTHR42850">
    <property type="entry name" value="METALLOPHOSPHOESTERASE"/>
    <property type="match status" value="1"/>
</dbReference>
<evidence type="ECO:0000313" key="3">
    <source>
        <dbReference type="EMBL" id="HAB1306624.1"/>
    </source>
</evidence>
<evidence type="ECO:0000313" key="14">
    <source>
        <dbReference type="EMBL" id="HAB3160880.1"/>
    </source>
</evidence>
<evidence type="ECO:0000313" key="28">
    <source>
        <dbReference type="EMBL" id="HAB3288855.1"/>
    </source>
</evidence>
<dbReference type="EMBL" id="DAAFSM010000001">
    <property type="protein sequence ID" value="HAB1333776.1"/>
    <property type="molecule type" value="Genomic_DNA"/>
</dbReference>
<evidence type="ECO:0000313" key="30">
    <source>
        <dbReference type="EMBL" id="HAB3441707.1"/>
    </source>
</evidence>
<reference evidence="13" key="2">
    <citation type="submission" date="2019-02" db="EMBL/GenBank/DDBJ databases">
        <authorList>
            <consortium name="NCBI Pathogen Detection Project"/>
        </authorList>
    </citation>
    <scope>NUCLEOTIDE SEQUENCE</scope>
    <source>
        <strain evidence="10">ILBSalm5410224</strain>
        <strain evidence="5">ILBSalm5516340</strain>
        <strain evidence="12">ILBSalm5516341</strain>
        <strain evidence="18">ILBSalm5516343</strain>
        <strain evidence="16">ILBSalm5516346</strain>
        <strain evidence="11">ILBSalm5516347</strain>
        <strain evidence="7">ILBSalm5516349</strain>
        <strain evidence="21">ILBSalm5516350</strain>
        <strain evidence="20">ILBSalm5516353</strain>
        <strain evidence="13">ILBSalm5516354</strain>
        <strain evidence="23">ILBSalm5516355</strain>
        <strain evidence="19">ILBSalm5516356</strain>
        <strain evidence="22">ILBSalm5516358</strain>
        <strain evidence="24">ILBSalm5516361</strain>
        <strain evidence="9">ILBSalm5516362</strain>
        <strain evidence="14">ILBSalm5516366</strain>
        <strain evidence="27">ILBSalm5516367</strain>
        <strain evidence="6">ILBSalm5516369</strain>
        <strain evidence="4">ILBSalm5516370</strain>
        <strain evidence="2">ILBSalm5516372</strain>
        <strain evidence="25">ILBSalm5516373</strain>
        <strain evidence="15">ILBSalm5516375</strain>
        <strain evidence="3">ILBSalm5516377</strain>
        <strain evidence="17">ILBSalm5516381</strain>
        <strain evidence="26">ILBSalm5516383</strain>
        <strain evidence="28">ILBSalm5516442</strain>
        <strain evidence="30">ILBSalm5516449</strain>
        <strain evidence="29">ILBSalm5516451</strain>
        <strain evidence="8">ILBSalm5516456</strain>
    </source>
</reference>
<sequence>MELIRYADINSDLYRHIWVVGDIHGCYSLLLTRLAQLNFSPDTDLLISTGDNIDRGKENLETLRLLNTPWFISVVGNHEAMALDAFETQDGNFWYVNGGYWYDSVTEKDRQEATELLLTFKQRPHIIEVETSSKKYVIAHADYPDDSYDYGKQVDIDSVLWSRDRLLGSLQGNIHPIRGADTFIFGHMIVDYTTTFANQIYIDTGSFCSGNLSFFKIKQSGNRIM</sequence>
<dbReference type="Pfam" id="PF00149">
    <property type="entry name" value="Metallophos"/>
    <property type="match status" value="1"/>
</dbReference>
<evidence type="ECO:0000313" key="12">
    <source>
        <dbReference type="EMBL" id="HAB3138026.1"/>
    </source>
</evidence>
<dbReference type="EMBL" id="DAAFPE010000001">
    <property type="protein sequence ID" value="HAB0956194.1"/>
    <property type="molecule type" value="Genomic_DNA"/>
</dbReference>
<dbReference type="EMBL" id="DAAFSV010000001">
    <property type="protein sequence ID" value="HAB1306624.1"/>
    <property type="molecule type" value="Genomic_DNA"/>
</dbReference>
<dbReference type="EMBL" id="DAAGIK010000001">
    <property type="protein sequence ID" value="HAB3183938.1"/>
    <property type="molecule type" value="Genomic_DNA"/>
</dbReference>
<dbReference type="EMBL" id="DAAGIQ010000002">
    <property type="protein sequence ID" value="HAB3212161.1"/>
    <property type="molecule type" value="Genomic_DNA"/>
</dbReference>
<evidence type="ECO:0000259" key="1">
    <source>
        <dbReference type="Pfam" id="PF00149"/>
    </source>
</evidence>
<evidence type="ECO:0000313" key="13">
    <source>
        <dbReference type="EMBL" id="HAB3151463.1"/>
    </source>
</evidence>
<dbReference type="EMBL" id="DAAGIM010000001">
    <property type="protein sequence ID" value="HAB3220591.1"/>
    <property type="molecule type" value="Genomic_DNA"/>
</dbReference>
<evidence type="ECO:0000313" key="9">
    <source>
        <dbReference type="EMBL" id="HAB1406579.1"/>
    </source>
</evidence>
<dbReference type="EMBL" id="DAAGIT010000001">
    <property type="protein sequence ID" value="HAB3234311.1"/>
    <property type="molecule type" value="Genomic_DNA"/>
</dbReference>
<dbReference type="EMBL" id="DAAGJB010000011">
    <property type="protein sequence ID" value="HAB3264142.1"/>
    <property type="molecule type" value="Genomic_DNA"/>
</dbReference>
<dbReference type="EMBL" id="DAAFSS010000001">
    <property type="protein sequence ID" value="HAB1356582.1"/>
    <property type="molecule type" value="Genomic_DNA"/>
</dbReference>
<dbReference type="EMBL" id="DAAFSW010000012">
    <property type="protein sequence ID" value="HAB1322716.1"/>
    <property type="molecule type" value="Genomic_DNA"/>
</dbReference>
<dbReference type="PANTHER" id="PTHR42850:SF8">
    <property type="entry name" value="SERINE_THREONINE-PROTEIN PHOSPHATASE 2"/>
    <property type="match status" value="1"/>
</dbReference>
<evidence type="ECO:0000313" key="24">
    <source>
        <dbReference type="EMBL" id="HAB3238841.1"/>
    </source>
</evidence>
<dbReference type="EMBL" id="DAAGEH010000001">
    <property type="protein sequence ID" value="HAB2787946.1"/>
    <property type="molecule type" value="Genomic_DNA"/>
</dbReference>
<dbReference type="EMBL" id="DAAGJJ010000001">
    <property type="protein sequence ID" value="HAB3302337.1"/>
    <property type="molecule type" value="Genomic_DNA"/>
</dbReference>
<evidence type="ECO:0000313" key="19">
    <source>
        <dbReference type="EMBL" id="HAB3212161.1"/>
    </source>
</evidence>
<dbReference type="EMBL" id="DAAGJG010000001">
    <property type="protein sequence ID" value="HAB3288855.1"/>
    <property type="molecule type" value="Genomic_DNA"/>
</dbReference>
<reference evidence="13" key="1">
    <citation type="journal article" date="2018" name="Genome Biol.">
        <title>SKESA: strategic k-mer extension for scrupulous assemblies.</title>
        <authorList>
            <person name="Souvorov A."/>
            <person name="Agarwala R."/>
            <person name="Lipman D.J."/>
        </authorList>
    </citation>
    <scope>NUCLEOTIDE SEQUENCE</scope>
    <source>
        <strain evidence="10">ILBSalm5410224</strain>
        <strain evidence="5">ILBSalm5516340</strain>
        <strain evidence="12">ILBSalm5516341</strain>
        <strain evidence="18">ILBSalm5516343</strain>
        <strain evidence="16">ILBSalm5516346</strain>
        <strain evidence="11">ILBSalm5516347</strain>
        <strain evidence="7">ILBSalm5516349</strain>
        <strain evidence="21">ILBSalm5516350</strain>
        <strain evidence="20">ILBSalm5516353</strain>
        <strain evidence="13">ILBSalm5516354</strain>
        <strain evidence="23">ILBSalm5516355</strain>
        <strain evidence="19">ILBSalm5516356</strain>
        <strain evidence="22">ILBSalm5516358</strain>
        <strain evidence="24">ILBSalm5516361</strain>
        <strain evidence="9">ILBSalm5516362</strain>
        <strain evidence="14">ILBSalm5516366</strain>
        <strain evidence="27">ILBSalm5516367</strain>
        <strain evidence="6">ILBSalm5516369</strain>
        <strain evidence="4">ILBSalm5516370</strain>
        <strain evidence="2">ILBSalm5516372</strain>
        <strain evidence="25">ILBSalm5516373</strain>
        <strain evidence="15">ILBSalm5516375</strain>
        <strain evidence="3">ILBSalm5516377</strain>
        <strain evidence="17">ILBSalm5516381</strain>
        <strain evidence="26">ILBSalm5516383</strain>
        <strain evidence="28">ILBSalm5516442</strain>
        <strain evidence="30">ILBSalm5516449</strain>
        <strain evidence="29">ILBSalm5516451</strain>
        <strain evidence="8">ILBSalm5516456</strain>
    </source>
</reference>
<dbReference type="EMBL" id="DAAGIY010000001">
    <property type="protein sequence ID" value="HAB3247963.1"/>
    <property type="molecule type" value="Genomic_DNA"/>
</dbReference>
<evidence type="ECO:0000313" key="17">
    <source>
        <dbReference type="EMBL" id="HAB3193267.1"/>
    </source>
</evidence>
<evidence type="ECO:0000313" key="11">
    <source>
        <dbReference type="EMBL" id="HAB3133488.1"/>
    </source>
</evidence>
<dbReference type="EMBL" id="DAAGHY010000001">
    <property type="protein sequence ID" value="HAB3138026.1"/>
    <property type="molecule type" value="Genomic_DNA"/>
</dbReference>
<dbReference type="EMBL" id="DAAGIC010000001">
    <property type="protein sequence ID" value="HAB3151463.1"/>
    <property type="molecule type" value="Genomic_DNA"/>
</dbReference>
<dbReference type="EMBL" id="DAAGIP010000001">
    <property type="protein sequence ID" value="HAB3225194.1"/>
    <property type="molecule type" value="Genomic_DNA"/>
</dbReference>
<dbReference type="EMBL" id="DAAGKP010000001">
    <property type="protein sequence ID" value="HAB3441707.1"/>
    <property type="molecule type" value="Genomic_DNA"/>
</dbReference>
<dbReference type="EMBL" id="DAAGIJ010000002">
    <property type="protein sequence ID" value="HAB3193267.1"/>
    <property type="molecule type" value="Genomic_DNA"/>
</dbReference>
<proteinExistence type="predicted"/>
<evidence type="ECO:0000313" key="18">
    <source>
        <dbReference type="EMBL" id="HAB3206749.1"/>
    </source>
</evidence>
<evidence type="ECO:0000313" key="22">
    <source>
        <dbReference type="EMBL" id="HAB3229802.1"/>
    </source>
</evidence>
<feature type="domain" description="Calcineurin-like phosphoesterase" evidence="1">
    <location>
        <begin position="16"/>
        <end position="188"/>
    </location>
</feature>
<evidence type="ECO:0000313" key="23">
    <source>
        <dbReference type="EMBL" id="HAB3234311.1"/>
    </source>
</evidence>
<evidence type="ECO:0000313" key="29">
    <source>
        <dbReference type="EMBL" id="HAB3302337.1"/>
    </source>
</evidence>
<dbReference type="EMBL" id="DAAGIV010000001">
    <property type="protein sequence ID" value="HAB3238841.1"/>
    <property type="molecule type" value="Genomic_DNA"/>
</dbReference>
<comment type="caution">
    <text evidence="13">The sequence shown here is derived from an EMBL/GenBank/DDBJ whole genome shotgun (WGS) entry which is preliminary data.</text>
</comment>
<evidence type="ECO:0000313" key="26">
    <source>
        <dbReference type="EMBL" id="HAB3264142.1"/>
    </source>
</evidence>
<evidence type="ECO:0000313" key="15">
    <source>
        <dbReference type="EMBL" id="HAB3170166.1"/>
    </source>
</evidence>
<evidence type="ECO:0000313" key="4">
    <source>
        <dbReference type="EMBL" id="HAB1322716.1"/>
    </source>
</evidence>
<evidence type="ECO:0000313" key="8">
    <source>
        <dbReference type="EMBL" id="HAB1365624.1"/>
    </source>
</evidence>
<dbReference type="InterPro" id="IPR029052">
    <property type="entry name" value="Metallo-depent_PP-like"/>
</dbReference>
<evidence type="ECO:0000313" key="7">
    <source>
        <dbReference type="EMBL" id="HAB1356582.1"/>
    </source>
</evidence>
<name>A0A6Y0GU35_SALEN</name>
<dbReference type="EMBL" id="DAAGIG010000001">
    <property type="protein sequence ID" value="HAB3170166.1"/>
    <property type="molecule type" value="Genomic_DNA"/>
</dbReference>
<dbReference type="EMBL" id="DAAGIU010000001">
    <property type="protein sequence ID" value="HAB3229802.1"/>
    <property type="molecule type" value="Genomic_DNA"/>
</dbReference>
<dbReference type="EMBL" id="DAAFTC010000001">
    <property type="protein sequence ID" value="HAB1365624.1"/>
    <property type="molecule type" value="Genomic_DNA"/>
</dbReference>
<dbReference type="InterPro" id="IPR004843">
    <property type="entry name" value="Calcineurin-like_PHP"/>
</dbReference>
<evidence type="ECO:0000313" key="21">
    <source>
        <dbReference type="EMBL" id="HAB3225194.1"/>
    </source>
</evidence>
<dbReference type="GO" id="GO:0005737">
    <property type="term" value="C:cytoplasm"/>
    <property type="evidence" value="ECO:0007669"/>
    <property type="project" value="TreeGrafter"/>
</dbReference>
<dbReference type="RefSeq" id="WP_099800503.1">
    <property type="nucleotide sequence ID" value="NZ_CP018647.1"/>
</dbReference>
<dbReference type="SUPFAM" id="SSF56300">
    <property type="entry name" value="Metallo-dependent phosphatases"/>
    <property type="match status" value="1"/>
</dbReference>
<gene>
    <name evidence="2" type="ORF">GI574_02360</name>
    <name evidence="6" type="ORF">GI656_19610</name>
    <name evidence="5" type="ORF">GI657_02365</name>
    <name evidence="9" type="ORF">GI658_02365</name>
    <name evidence="7" type="ORF">GI661_02360</name>
    <name evidence="3" type="ORF">GI664_02365</name>
    <name evidence="4" type="ORF">GI666_15295</name>
    <name evidence="8" type="ORF">GI672_02365</name>
    <name evidence="10" type="ORF">GJF11_02365</name>
    <name evidence="12" type="ORF">GJG03_02365</name>
    <name evidence="11" type="ORF">GJG05_02365</name>
    <name evidence="13" type="ORF">GJG07_00425</name>
    <name evidence="14" type="ORF">GJG10_02365</name>
    <name evidence="15" type="ORF">GJG11_02360</name>
    <name evidence="17" type="ORF">GJG13_02815</name>
    <name evidence="18" type="ORF">GJG14_02365</name>
    <name evidence="16" type="ORF">GJG15_02365</name>
    <name evidence="21" type="ORF">GJG16_02365</name>
    <name evidence="20" type="ORF">GJG17_02365</name>
    <name evidence="19" type="ORF">GJG18_05865</name>
    <name evidence="23" type="ORF">GJG24_02360</name>
    <name evidence="22" type="ORF">GJG25_02365</name>
    <name evidence="24" type="ORF">GJG26_02365</name>
    <name evidence="27" type="ORF">GJG28_02365</name>
    <name evidence="26" type="ORF">GJG29_15600</name>
    <name evidence="25" type="ORF">GJG30_02365</name>
    <name evidence="28" type="ORF">GJG37_02365</name>
    <name evidence="29" type="ORF">GJG40_02365</name>
    <name evidence="30" type="ORF">GJG71_02365</name>
</gene>
<dbReference type="NCBIfam" id="NF007425">
    <property type="entry name" value="PRK09968.1"/>
    <property type="match status" value="1"/>
</dbReference>
<dbReference type="GO" id="GO:0110154">
    <property type="term" value="P:RNA decapping"/>
    <property type="evidence" value="ECO:0007669"/>
    <property type="project" value="TreeGrafter"/>
</dbReference>
<evidence type="ECO:0000313" key="16">
    <source>
        <dbReference type="EMBL" id="HAB3183938.1"/>
    </source>
</evidence>
<evidence type="ECO:0000313" key="6">
    <source>
        <dbReference type="EMBL" id="HAB1341679.1"/>
    </source>
</evidence>
<dbReference type="EMBL" id="DAAGJA010000001">
    <property type="protein sequence ID" value="HAB3266129.1"/>
    <property type="molecule type" value="Genomic_DNA"/>
</dbReference>
<dbReference type="GO" id="GO:0008803">
    <property type="term" value="F:bis(5'-nucleosyl)-tetraphosphatase (symmetrical) activity"/>
    <property type="evidence" value="ECO:0007669"/>
    <property type="project" value="TreeGrafter"/>
</dbReference>
<protein>
    <submittedName>
        <fullName evidence="13">Protein-serine/threonine phosphatase</fullName>
        <ecNumber evidence="13">3.1.3.16</ecNumber>
    </submittedName>
</protein>